<comment type="caution">
    <text evidence="3">The sequence shown here is derived from an EMBL/GenBank/DDBJ whole genome shotgun (WGS) entry which is preliminary data.</text>
</comment>
<dbReference type="PANTHER" id="PTHR21481:SF0">
    <property type="entry name" value="PROTEIN CLEC16A"/>
    <property type="match status" value="1"/>
</dbReference>
<evidence type="ECO:0000313" key="4">
    <source>
        <dbReference type="Proteomes" id="UP001180020"/>
    </source>
</evidence>
<name>A0AAV9FEL0_ACOCL</name>
<dbReference type="AlphaFoldDB" id="A0AAV9FEL0"/>
<organism evidence="3 4">
    <name type="scientific">Acorus calamus</name>
    <name type="common">Sweet flag</name>
    <dbReference type="NCBI Taxonomy" id="4465"/>
    <lineage>
        <taxon>Eukaryota</taxon>
        <taxon>Viridiplantae</taxon>
        <taxon>Streptophyta</taxon>
        <taxon>Embryophyta</taxon>
        <taxon>Tracheophyta</taxon>
        <taxon>Spermatophyta</taxon>
        <taxon>Magnoliopsida</taxon>
        <taxon>Liliopsida</taxon>
        <taxon>Acoraceae</taxon>
        <taxon>Acorus</taxon>
    </lineage>
</organism>
<dbReference type="Pfam" id="PF09758">
    <property type="entry name" value="FPL"/>
    <property type="match status" value="1"/>
</dbReference>
<evidence type="ECO:0000256" key="1">
    <source>
        <dbReference type="ARBA" id="ARBA00023006"/>
    </source>
</evidence>
<dbReference type="GO" id="GO:0006914">
    <property type="term" value="P:autophagy"/>
    <property type="evidence" value="ECO:0007669"/>
    <property type="project" value="UniProtKB-KW"/>
</dbReference>
<dbReference type="InterPro" id="IPR039272">
    <property type="entry name" value="CLEC16A/TT9"/>
</dbReference>
<dbReference type="GO" id="GO:0005770">
    <property type="term" value="C:late endosome"/>
    <property type="evidence" value="ECO:0007669"/>
    <property type="project" value="TreeGrafter"/>
</dbReference>
<dbReference type="Proteomes" id="UP001180020">
    <property type="component" value="Unassembled WGS sequence"/>
</dbReference>
<dbReference type="GO" id="GO:1901096">
    <property type="term" value="P:regulation of autophagosome maturation"/>
    <property type="evidence" value="ECO:0007669"/>
    <property type="project" value="TreeGrafter"/>
</dbReference>
<dbReference type="InterPro" id="IPR019155">
    <property type="entry name" value="CLEC16A/TT9_N"/>
</dbReference>
<keyword evidence="1" id="KW-0072">Autophagy</keyword>
<dbReference type="GO" id="GO:0005794">
    <property type="term" value="C:Golgi apparatus"/>
    <property type="evidence" value="ECO:0007669"/>
    <property type="project" value="TreeGrafter"/>
</dbReference>
<dbReference type="EMBL" id="JAUJYO010000002">
    <property type="protein sequence ID" value="KAK1323313.1"/>
    <property type="molecule type" value="Genomic_DNA"/>
</dbReference>
<evidence type="ECO:0000259" key="2">
    <source>
        <dbReference type="Pfam" id="PF09758"/>
    </source>
</evidence>
<protein>
    <recommendedName>
        <fullName evidence="2">FPL domain-containing protein</fullName>
    </recommendedName>
</protein>
<evidence type="ECO:0000313" key="3">
    <source>
        <dbReference type="EMBL" id="KAK1323313.1"/>
    </source>
</evidence>
<reference evidence="3" key="2">
    <citation type="submission" date="2023-06" db="EMBL/GenBank/DDBJ databases">
        <authorList>
            <person name="Ma L."/>
            <person name="Liu K.-W."/>
            <person name="Li Z."/>
            <person name="Hsiao Y.-Y."/>
            <person name="Qi Y."/>
            <person name="Fu T."/>
            <person name="Tang G."/>
            <person name="Zhang D."/>
            <person name="Sun W.-H."/>
            <person name="Liu D.-K."/>
            <person name="Li Y."/>
            <person name="Chen G.-Z."/>
            <person name="Liu X.-D."/>
            <person name="Liao X.-Y."/>
            <person name="Jiang Y.-T."/>
            <person name="Yu X."/>
            <person name="Hao Y."/>
            <person name="Huang J."/>
            <person name="Zhao X.-W."/>
            <person name="Ke S."/>
            <person name="Chen Y.-Y."/>
            <person name="Wu W.-L."/>
            <person name="Hsu J.-L."/>
            <person name="Lin Y.-F."/>
            <person name="Huang M.-D."/>
            <person name="Li C.-Y."/>
            <person name="Huang L."/>
            <person name="Wang Z.-W."/>
            <person name="Zhao X."/>
            <person name="Zhong W.-Y."/>
            <person name="Peng D.-H."/>
            <person name="Ahmad S."/>
            <person name="Lan S."/>
            <person name="Zhang J.-S."/>
            <person name="Tsai W.-C."/>
            <person name="Van De Peer Y."/>
            <person name="Liu Z.-J."/>
        </authorList>
    </citation>
    <scope>NUCLEOTIDE SEQUENCE</scope>
    <source>
        <strain evidence="3">CP</strain>
        <tissue evidence="3">Leaves</tissue>
    </source>
</reference>
<keyword evidence="4" id="KW-1185">Reference proteome</keyword>
<dbReference type="GO" id="GO:0007034">
    <property type="term" value="P:vacuolar transport"/>
    <property type="evidence" value="ECO:0007669"/>
    <property type="project" value="TreeGrafter"/>
</dbReference>
<gene>
    <name evidence="3" type="ORF">QJS10_CPA02g01048</name>
</gene>
<dbReference type="GO" id="GO:0016197">
    <property type="term" value="P:endosomal transport"/>
    <property type="evidence" value="ECO:0007669"/>
    <property type="project" value="TreeGrafter"/>
</dbReference>
<dbReference type="PANTHER" id="PTHR21481">
    <property type="entry name" value="PROTEIN CLEC16A"/>
    <property type="match status" value="1"/>
</dbReference>
<reference evidence="3" key="1">
    <citation type="journal article" date="2023" name="Nat. Commun.">
        <title>Diploid and tetraploid genomes of Acorus and the evolution of monocots.</title>
        <authorList>
            <person name="Ma L."/>
            <person name="Liu K.W."/>
            <person name="Li Z."/>
            <person name="Hsiao Y.Y."/>
            <person name="Qi Y."/>
            <person name="Fu T."/>
            <person name="Tang G.D."/>
            <person name="Zhang D."/>
            <person name="Sun W.H."/>
            <person name="Liu D.K."/>
            <person name="Li Y."/>
            <person name="Chen G.Z."/>
            <person name="Liu X.D."/>
            <person name="Liao X.Y."/>
            <person name="Jiang Y.T."/>
            <person name="Yu X."/>
            <person name="Hao Y."/>
            <person name="Huang J."/>
            <person name="Zhao X.W."/>
            <person name="Ke S."/>
            <person name="Chen Y.Y."/>
            <person name="Wu W.L."/>
            <person name="Hsu J.L."/>
            <person name="Lin Y.F."/>
            <person name="Huang M.D."/>
            <person name="Li C.Y."/>
            <person name="Huang L."/>
            <person name="Wang Z.W."/>
            <person name="Zhao X."/>
            <person name="Zhong W.Y."/>
            <person name="Peng D.H."/>
            <person name="Ahmad S."/>
            <person name="Lan S."/>
            <person name="Zhang J.S."/>
            <person name="Tsai W.C."/>
            <person name="Van de Peer Y."/>
            <person name="Liu Z.J."/>
        </authorList>
    </citation>
    <scope>NUCLEOTIDE SEQUENCE</scope>
    <source>
        <strain evidence="3">CP</strain>
    </source>
</reference>
<sequence>MTGKCDPFSGSLFLPVDPFFMRLIAVKSSEFIVNILRSIVEFVIYGDKCDCMISEAVVGKLNKDTICLLAKVQEDVVVSFPLYTAAIKFACHEEQMIRIAVRALTLSIYNVRDDMVYEFMTTPPVSQYFSDSVIILREKCFRIDILVSDRKDTCTNVRMNELLREIDEVTDDLSYFKDVLNVGNLCLSKLLMSSLLSILVVPILLPSLRLNRNLESLSMSALTSLYILTRIVQIIGGQELVDTLGIGHKFPCGVLSYGGNMDFRAISSNDLSEIQKLLMNSLTPMHVIEENYDD</sequence>
<proteinExistence type="predicted"/>
<accession>A0AAV9FEL0</accession>
<feature type="domain" description="FPL" evidence="2">
    <location>
        <begin position="57"/>
        <end position="109"/>
    </location>
</feature>